<proteinExistence type="predicted"/>
<organism evidence="1 2">
    <name type="scientific">Povalibacter uvarum</name>
    <dbReference type="NCBI Taxonomy" id="732238"/>
    <lineage>
        <taxon>Bacteria</taxon>
        <taxon>Pseudomonadati</taxon>
        <taxon>Pseudomonadota</taxon>
        <taxon>Gammaproteobacteria</taxon>
        <taxon>Steroidobacterales</taxon>
        <taxon>Steroidobacteraceae</taxon>
        <taxon>Povalibacter</taxon>
    </lineage>
</organism>
<dbReference type="Proteomes" id="UP000588068">
    <property type="component" value="Unassembled WGS sequence"/>
</dbReference>
<protein>
    <submittedName>
        <fullName evidence="1">Putative dithiol-disulfide oxidoreductase (DUF899 family)</fullName>
    </submittedName>
</protein>
<evidence type="ECO:0000313" key="2">
    <source>
        <dbReference type="Proteomes" id="UP000588068"/>
    </source>
</evidence>
<dbReference type="RefSeq" id="WP_184332416.1">
    <property type="nucleotide sequence ID" value="NZ_JACHHZ010000003.1"/>
</dbReference>
<dbReference type="AlphaFoldDB" id="A0A841HNU8"/>
<comment type="caution">
    <text evidence="1">The sequence shown here is derived from an EMBL/GenBank/DDBJ whole genome shotgun (WGS) entry which is preliminary data.</text>
</comment>
<dbReference type="SUPFAM" id="SSF52833">
    <property type="entry name" value="Thioredoxin-like"/>
    <property type="match status" value="1"/>
</dbReference>
<sequence length="257" mass="28752">MGVTFPNESTDYRHARDVLLAQEIELRRQMEAVAVARRALPPGGRIPDDYEFDGMGTDGTPARIRLSQLFRDGTNSLVVYNYMFPRYRTDTREAASSGETARLPRDEQPCPSCTALIDQLDAAAPHFEAAGGNFVVVAKAPLERLLGVARDRNWQHVRLLSSAGNNFRRDYHGEDEHGQQLPVMTVFGRDPDGTIRFFWASELMFAPADPGQDPRAAGTLEPLWNLFDLTPAGRPDFNEQLQYRCCSGAQPRALKEL</sequence>
<gene>
    <name evidence="1" type="ORF">HNQ60_002623</name>
</gene>
<reference evidence="1 2" key="1">
    <citation type="submission" date="2020-08" db="EMBL/GenBank/DDBJ databases">
        <title>Genomic Encyclopedia of Type Strains, Phase IV (KMG-IV): sequencing the most valuable type-strain genomes for metagenomic binning, comparative biology and taxonomic classification.</title>
        <authorList>
            <person name="Goeker M."/>
        </authorList>
    </citation>
    <scope>NUCLEOTIDE SEQUENCE [LARGE SCALE GENOMIC DNA]</scope>
    <source>
        <strain evidence="1 2">DSM 26723</strain>
    </source>
</reference>
<dbReference type="Gene3D" id="3.40.30.10">
    <property type="entry name" value="Glutaredoxin"/>
    <property type="match status" value="1"/>
</dbReference>
<dbReference type="EMBL" id="JACHHZ010000003">
    <property type="protein sequence ID" value="MBB6093742.1"/>
    <property type="molecule type" value="Genomic_DNA"/>
</dbReference>
<name>A0A841HNU8_9GAMM</name>
<dbReference type="InterPro" id="IPR036249">
    <property type="entry name" value="Thioredoxin-like_sf"/>
</dbReference>
<keyword evidence="2" id="KW-1185">Reference proteome</keyword>
<dbReference type="Pfam" id="PF05988">
    <property type="entry name" value="DUF899"/>
    <property type="match status" value="1"/>
</dbReference>
<dbReference type="InterPro" id="IPR010296">
    <property type="entry name" value="DUF899_thioredox"/>
</dbReference>
<evidence type="ECO:0000313" key="1">
    <source>
        <dbReference type="EMBL" id="MBB6093742.1"/>
    </source>
</evidence>
<accession>A0A841HNU8</accession>